<dbReference type="EMBL" id="QRCT01000035">
    <property type="protein sequence ID" value="RDU22878.1"/>
    <property type="molecule type" value="Genomic_DNA"/>
</dbReference>
<organism evidence="1 2">
    <name type="scientific">Anaerosacchariphilus polymeriproducens</name>
    <dbReference type="NCBI Taxonomy" id="1812858"/>
    <lineage>
        <taxon>Bacteria</taxon>
        <taxon>Bacillati</taxon>
        <taxon>Bacillota</taxon>
        <taxon>Clostridia</taxon>
        <taxon>Lachnospirales</taxon>
        <taxon>Lachnospiraceae</taxon>
        <taxon>Anaerosacchariphilus</taxon>
    </lineage>
</organism>
<name>A0A371ATJ0_9FIRM</name>
<proteinExistence type="predicted"/>
<evidence type="ECO:0000313" key="1">
    <source>
        <dbReference type="EMBL" id="RDU22878.1"/>
    </source>
</evidence>
<dbReference type="AlphaFoldDB" id="A0A371ATJ0"/>
<evidence type="ECO:0000313" key="2">
    <source>
        <dbReference type="Proteomes" id="UP000255036"/>
    </source>
</evidence>
<sequence>MITVEEANKRAYEKNVKLHDCGYWGVCDDHACPCAIDKNVDGFDNKVYQSMKEDLQKQVNHDWQIEI</sequence>
<dbReference type="Proteomes" id="UP000255036">
    <property type="component" value="Unassembled WGS sequence"/>
</dbReference>
<reference evidence="1 2" key="1">
    <citation type="submission" date="2018-07" db="EMBL/GenBank/DDBJ databases">
        <title>Anaerosacharophilus polymeroproducens gen. nov. sp. nov., an anaerobic bacterium isolated from salt field.</title>
        <authorList>
            <person name="Kim W."/>
            <person name="Yang S.-H."/>
            <person name="Oh J."/>
            <person name="Lee J.-H."/>
            <person name="Kwon K.K."/>
        </authorList>
    </citation>
    <scope>NUCLEOTIDE SEQUENCE [LARGE SCALE GENOMIC DNA]</scope>
    <source>
        <strain evidence="1 2">MCWD5</strain>
    </source>
</reference>
<accession>A0A371ATJ0</accession>
<dbReference type="OrthoDB" id="2088362at2"/>
<gene>
    <name evidence="1" type="ORF">DWV06_12460</name>
</gene>
<dbReference type="RefSeq" id="WP_115482529.1">
    <property type="nucleotide sequence ID" value="NZ_QRCT01000035.1"/>
</dbReference>
<protein>
    <submittedName>
        <fullName evidence="1">Uncharacterized protein</fullName>
    </submittedName>
</protein>
<keyword evidence="2" id="KW-1185">Reference proteome</keyword>
<comment type="caution">
    <text evidence="1">The sequence shown here is derived from an EMBL/GenBank/DDBJ whole genome shotgun (WGS) entry which is preliminary data.</text>
</comment>